<gene>
    <name evidence="1" type="ORF">TPA0598_04_03200</name>
</gene>
<evidence type="ECO:0000313" key="1">
    <source>
        <dbReference type="EMBL" id="GAO08684.1"/>
    </source>
</evidence>
<dbReference type="AlphaFoldDB" id="A0A0P4R812"/>
<sequence length="310" mass="33516">MALIQPPLMVNGATHSARVMRMMARNLARASEGVIEGDDLKVRQLVTPSSGVRVGDGAAIITGATSKSQGSYTLFNVGDSTVPIAATGSSARNDLLILRVEDPEYEGTLDPAKDAIGHYEVVPGVSSTQTVVPSGYSAIPLARVNIPANTATITDSMITDLRRIANPRRDRKLYTSFPSSLSELKYQDGKWHTWPTAASWQVSIPVWATSAKVVVTIAGLRMYDNSIWAKMQTVLGSDFGEDTLIDDNQGTSVRRQTVVIADNISISASQRGTTQKLYLQTFMYKQETGNLSVDTGTSIILDVEFSEGLR</sequence>
<accession>A0A0P4R812</accession>
<keyword evidence="2" id="KW-1185">Reference proteome</keyword>
<dbReference type="RefSeq" id="WP_042154475.1">
    <property type="nucleotide sequence ID" value="NZ_BBNO01000004.1"/>
</dbReference>
<reference evidence="1 2" key="2">
    <citation type="journal article" date="2015" name="Stand. Genomic Sci.">
        <title>Draft genome sequence of marine-derived Streptomyces sp. TP-A0598, a producer of anti-MRSA antibiotic lydicamycins.</title>
        <authorList>
            <person name="Komaki H."/>
            <person name="Ichikawa N."/>
            <person name="Hosoyama A."/>
            <person name="Fujita N."/>
            <person name="Igarashi Y."/>
        </authorList>
    </citation>
    <scope>NUCLEOTIDE SEQUENCE [LARGE SCALE GENOMIC DNA]</scope>
    <source>
        <strain evidence="1 2">NBRC 110027</strain>
    </source>
</reference>
<proteinExistence type="predicted"/>
<dbReference type="EMBL" id="BBNO01000004">
    <property type="protein sequence ID" value="GAO08684.1"/>
    <property type="molecule type" value="Genomic_DNA"/>
</dbReference>
<organism evidence="1 2">
    <name type="scientific">Streptomyces lydicamycinicus</name>
    <dbReference type="NCBI Taxonomy" id="1546107"/>
    <lineage>
        <taxon>Bacteria</taxon>
        <taxon>Bacillati</taxon>
        <taxon>Actinomycetota</taxon>
        <taxon>Actinomycetes</taxon>
        <taxon>Kitasatosporales</taxon>
        <taxon>Streptomycetaceae</taxon>
        <taxon>Streptomyces</taxon>
    </lineage>
</organism>
<dbReference type="Proteomes" id="UP000048965">
    <property type="component" value="Unassembled WGS sequence"/>
</dbReference>
<evidence type="ECO:0000313" key="2">
    <source>
        <dbReference type="Proteomes" id="UP000048965"/>
    </source>
</evidence>
<reference evidence="2" key="1">
    <citation type="submission" date="2014-09" db="EMBL/GenBank/DDBJ databases">
        <title>Whole genome shotgun sequence of Streptomyces sp. NBRC 110027.</title>
        <authorList>
            <person name="Komaki H."/>
            <person name="Ichikawa N."/>
            <person name="Katano-Makiyama Y."/>
            <person name="Hosoyama A."/>
            <person name="Hashimoto M."/>
            <person name="Uohara A."/>
            <person name="Kitahashi Y."/>
            <person name="Ohji S."/>
            <person name="Kimura A."/>
            <person name="Yamazoe A."/>
            <person name="Igarashi Y."/>
            <person name="Fujita N."/>
        </authorList>
    </citation>
    <scope>NUCLEOTIDE SEQUENCE [LARGE SCALE GENOMIC DNA]</scope>
    <source>
        <strain evidence="2">NBRC 110027</strain>
    </source>
</reference>
<comment type="caution">
    <text evidence="1">The sequence shown here is derived from an EMBL/GenBank/DDBJ whole genome shotgun (WGS) entry which is preliminary data.</text>
</comment>
<name>A0A0P4R812_9ACTN</name>
<dbReference type="OrthoDB" id="4317400at2"/>
<protein>
    <submittedName>
        <fullName evidence="1">Uncharacterized protein</fullName>
    </submittedName>
</protein>